<protein>
    <recommendedName>
        <fullName evidence="3">HNH endonuclease</fullName>
    </recommendedName>
</protein>
<reference evidence="1 2" key="1">
    <citation type="submission" date="2020-04" db="EMBL/GenBank/DDBJ databases">
        <title>Flammeovirga sp. SR4, a novel species isolated from seawater.</title>
        <authorList>
            <person name="Wang X."/>
        </authorList>
    </citation>
    <scope>NUCLEOTIDE SEQUENCE [LARGE SCALE GENOMIC DNA]</scope>
    <source>
        <strain evidence="1 2">SR4</strain>
    </source>
</reference>
<dbReference type="AlphaFoldDB" id="A0A7X8XWI0"/>
<evidence type="ECO:0000313" key="1">
    <source>
        <dbReference type="EMBL" id="NLR92120.1"/>
    </source>
</evidence>
<evidence type="ECO:0000313" key="2">
    <source>
        <dbReference type="Proteomes" id="UP000585050"/>
    </source>
</evidence>
<dbReference type="EMBL" id="JABAIL010000003">
    <property type="protein sequence ID" value="NLR92120.1"/>
    <property type="molecule type" value="Genomic_DNA"/>
</dbReference>
<name>A0A7X8XWI0_9BACT</name>
<keyword evidence="2" id="KW-1185">Reference proteome</keyword>
<evidence type="ECO:0008006" key="3">
    <source>
        <dbReference type="Google" id="ProtNLM"/>
    </source>
</evidence>
<comment type="caution">
    <text evidence="1">The sequence shown here is derived from an EMBL/GenBank/DDBJ whole genome shotgun (WGS) entry which is preliminary data.</text>
</comment>
<dbReference type="InterPro" id="IPR044925">
    <property type="entry name" value="His-Me_finger_sf"/>
</dbReference>
<gene>
    <name evidence="1" type="ORF">HGP29_12915</name>
</gene>
<dbReference type="Proteomes" id="UP000585050">
    <property type="component" value="Unassembled WGS sequence"/>
</dbReference>
<accession>A0A7X8XWI0</accession>
<dbReference type="Gene3D" id="3.90.75.20">
    <property type="match status" value="1"/>
</dbReference>
<sequence>MIRRFETIPFFENYVINMDGLILQKKDYEEGNLNFLKSYKCNVTGKLKVTLKKMKDGELKKSTAYVHTLVGKTFLPHMQMRSHKVWHINRDIYDNRVENLKWVPLKGKQEYYYAPKKFVLNNRLYLPIERLPFLAINSKGDVLSFKSGKAKRIKQRLNGKIYFFDTEDYEGKRHTVYPHVEVQKLFPKKDKESIV</sequence>
<dbReference type="SUPFAM" id="SSF54060">
    <property type="entry name" value="His-Me finger endonucleases"/>
    <property type="match status" value="1"/>
</dbReference>
<proteinExistence type="predicted"/>
<dbReference type="RefSeq" id="WP_168882825.1">
    <property type="nucleotide sequence ID" value="NZ_JABAIL010000003.1"/>
</dbReference>
<organism evidence="1 2">
    <name type="scientific">Flammeovirga agarivorans</name>
    <dbReference type="NCBI Taxonomy" id="2726742"/>
    <lineage>
        <taxon>Bacteria</taxon>
        <taxon>Pseudomonadati</taxon>
        <taxon>Bacteroidota</taxon>
        <taxon>Cytophagia</taxon>
        <taxon>Cytophagales</taxon>
        <taxon>Flammeovirgaceae</taxon>
        <taxon>Flammeovirga</taxon>
    </lineage>
</organism>